<feature type="compositionally biased region" description="Low complexity" evidence="1">
    <location>
        <begin position="105"/>
        <end position="118"/>
    </location>
</feature>
<reference evidence="3" key="1">
    <citation type="submission" date="2020-03" db="EMBL/GenBank/DDBJ databases">
        <title>Hybrid Assembly of Korean Phytophthora infestans isolates.</title>
        <authorList>
            <person name="Prokchorchik M."/>
            <person name="Lee Y."/>
            <person name="Seo J."/>
            <person name="Cho J.-H."/>
            <person name="Park Y.-E."/>
            <person name="Jang D.-C."/>
            <person name="Im J.-S."/>
            <person name="Choi J.-G."/>
            <person name="Park H.-J."/>
            <person name="Lee G.-B."/>
            <person name="Lee Y.-G."/>
            <person name="Hong S.-Y."/>
            <person name="Cho K."/>
            <person name="Sohn K.H."/>
        </authorList>
    </citation>
    <scope>NUCLEOTIDE SEQUENCE</scope>
    <source>
        <strain evidence="3">KR_2_A2</strain>
    </source>
</reference>
<dbReference type="EMBL" id="JAACNO010000761">
    <property type="protein sequence ID" value="KAF4145129.1"/>
    <property type="molecule type" value="Genomic_DNA"/>
</dbReference>
<organism evidence="3 4">
    <name type="scientific">Phytophthora infestans</name>
    <name type="common">Potato late blight agent</name>
    <name type="synonym">Botrytis infestans</name>
    <dbReference type="NCBI Taxonomy" id="4787"/>
    <lineage>
        <taxon>Eukaryota</taxon>
        <taxon>Sar</taxon>
        <taxon>Stramenopiles</taxon>
        <taxon>Oomycota</taxon>
        <taxon>Peronosporomycetes</taxon>
        <taxon>Peronosporales</taxon>
        <taxon>Peronosporaceae</taxon>
        <taxon>Phytophthora</taxon>
    </lineage>
</organism>
<comment type="caution">
    <text evidence="3">The sequence shown here is derived from an EMBL/GenBank/DDBJ whole genome shotgun (WGS) entry which is preliminary data.</text>
</comment>
<feature type="compositionally biased region" description="Polar residues" evidence="1">
    <location>
        <begin position="45"/>
        <end position="60"/>
    </location>
</feature>
<feature type="compositionally biased region" description="Low complexity" evidence="1">
    <location>
        <begin position="226"/>
        <end position="238"/>
    </location>
</feature>
<accession>A0A8S9V1P5</accession>
<keyword evidence="2" id="KW-0732">Signal</keyword>
<evidence type="ECO:0000256" key="1">
    <source>
        <dbReference type="SAM" id="MobiDB-lite"/>
    </source>
</evidence>
<feature type="compositionally biased region" description="Polar residues" evidence="1">
    <location>
        <begin position="127"/>
        <end position="137"/>
    </location>
</feature>
<feature type="compositionally biased region" description="Polar residues" evidence="1">
    <location>
        <begin position="80"/>
        <end position="96"/>
    </location>
</feature>
<feature type="region of interest" description="Disordered" evidence="1">
    <location>
        <begin position="45"/>
        <end position="265"/>
    </location>
</feature>
<dbReference type="AlphaFoldDB" id="A0A8S9V1P5"/>
<feature type="compositionally biased region" description="Polar residues" evidence="1">
    <location>
        <begin position="239"/>
        <end position="257"/>
    </location>
</feature>
<evidence type="ECO:0000256" key="2">
    <source>
        <dbReference type="SAM" id="SignalP"/>
    </source>
</evidence>
<feature type="compositionally biased region" description="Polar residues" evidence="1">
    <location>
        <begin position="202"/>
        <end position="225"/>
    </location>
</feature>
<dbReference type="PANTHER" id="PTHR35606">
    <property type="entry name" value="CELLULOSE-BINDING FAMILY II PROTEIN"/>
    <property type="match status" value="1"/>
</dbReference>
<dbReference type="Proteomes" id="UP000704712">
    <property type="component" value="Unassembled WGS sequence"/>
</dbReference>
<protein>
    <recommendedName>
        <fullName evidence="5">Neutral zinc metallopeptidase, Zn-binding site</fullName>
    </recommendedName>
</protein>
<name>A0A8S9V1P5_PHYIN</name>
<feature type="compositionally biased region" description="Low complexity" evidence="1">
    <location>
        <begin position="61"/>
        <end position="79"/>
    </location>
</feature>
<feature type="chain" id="PRO_5035839841" description="Neutral zinc metallopeptidase, Zn-binding site" evidence="2">
    <location>
        <begin position="22"/>
        <end position="466"/>
    </location>
</feature>
<proteinExistence type="predicted"/>
<dbReference type="PANTHER" id="PTHR35606:SF4">
    <property type="entry name" value="CELLULOSE-BINDING FAMILY II PROTEIN"/>
    <property type="match status" value="1"/>
</dbReference>
<sequence length="466" mass="49427">MAPSRILAVLLVATLAVTSSGFDFAGENDITQSTGTVAPGIETQVSSTGSYDSPNQWTQTASSSNNVPAVVPNAPSSVSGSRGWTPSTTDAWTSPRSGDGNQGWSPPTSTDASSSATSEYSLECSGSDENATPTTDYSLECSGSDETTDGSQPTVSTSTSGSSNLTPTTTTTPTTSSRMSDQASSSNTVTSAPSSGYRDVVDQSSSQAAQTPSVASSSNTAQSPESSSNTAQSNASSSRQEGSDVTQTSTNSTSSGEHATFGAVTFKPGERDANWNVMNNKNWIMDHIVKNKGKLNYCVRWSSTKTLSKTVASKFKAMLERQYAAWNHWLIGYDCWSFNEIKINIVGFAVKEASLLDWSDDSLGAITVADLDSDGVSQCDQSCYRFYDNGAGSWSDTSSCKGEPFDISLWPKQGLEGGFGYDWGQEVNLENMLQTIDEEQLVIVAHEIGHGFGLPDFYEEADKPND</sequence>
<feature type="compositionally biased region" description="Low complexity" evidence="1">
    <location>
        <begin position="151"/>
        <end position="195"/>
    </location>
</feature>
<evidence type="ECO:0000313" key="3">
    <source>
        <dbReference type="EMBL" id="KAF4145129.1"/>
    </source>
</evidence>
<evidence type="ECO:0000313" key="4">
    <source>
        <dbReference type="Proteomes" id="UP000704712"/>
    </source>
</evidence>
<feature type="signal peptide" evidence="2">
    <location>
        <begin position="1"/>
        <end position="21"/>
    </location>
</feature>
<evidence type="ECO:0008006" key="5">
    <source>
        <dbReference type="Google" id="ProtNLM"/>
    </source>
</evidence>
<gene>
    <name evidence="3" type="ORF">GN958_ATG05712</name>
</gene>